<protein>
    <submittedName>
        <fullName evidence="6">CAZy families CBM51 protein</fullName>
    </submittedName>
</protein>
<evidence type="ECO:0000313" key="6">
    <source>
        <dbReference type="EMBL" id="AIA89040.1"/>
    </source>
</evidence>
<dbReference type="InterPro" id="IPR007627">
    <property type="entry name" value="RNA_pol_sigma70_r2"/>
</dbReference>
<dbReference type="InterPro" id="IPR013325">
    <property type="entry name" value="RNA_pol_sigma_r2"/>
</dbReference>
<name>A0A060C7P8_9ACTN</name>
<sequence>MEDSSGATASDTDLLTAVRTGGHGAFAALWSRHVDAGLRAAAQITNRFDPHDLVQEAFTRILGATRRGAGPVEAFRPYLYATLRNISQNWHRDGIEDFAYDDLGDEADPLAR</sequence>
<evidence type="ECO:0000256" key="3">
    <source>
        <dbReference type="ARBA" id="ARBA00023125"/>
    </source>
</evidence>
<dbReference type="PANTHER" id="PTHR43133:SF8">
    <property type="entry name" value="RNA POLYMERASE SIGMA FACTOR HI_1459-RELATED"/>
    <property type="match status" value="1"/>
</dbReference>
<keyword evidence="3" id="KW-0238">DNA-binding</keyword>
<accession>A0A060C7P8</accession>
<feature type="domain" description="RNA polymerase sigma-70 region 2" evidence="5">
    <location>
        <begin position="31"/>
        <end position="93"/>
    </location>
</feature>
<organism evidence="6">
    <name type="scientific">uncultured Streptomyces sp</name>
    <dbReference type="NCBI Taxonomy" id="174707"/>
    <lineage>
        <taxon>Bacteria</taxon>
        <taxon>Bacillati</taxon>
        <taxon>Actinomycetota</taxon>
        <taxon>Actinomycetes</taxon>
        <taxon>Kitasatosporales</taxon>
        <taxon>Streptomycetaceae</taxon>
        <taxon>Streptomyces</taxon>
        <taxon>environmental samples</taxon>
    </lineage>
</organism>
<proteinExistence type="predicted"/>
<dbReference type="GO" id="GO:0003677">
    <property type="term" value="F:DNA binding"/>
    <property type="evidence" value="ECO:0007669"/>
    <property type="project" value="UniProtKB-KW"/>
</dbReference>
<evidence type="ECO:0000259" key="5">
    <source>
        <dbReference type="Pfam" id="PF04542"/>
    </source>
</evidence>
<evidence type="ECO:0000256" key="1">
    <source>
        <dbReference type="ARBA" id="ARBA00023015"/>
    </source>
</evidence>
<dbReference type="GO" id="GO:0016987">
    <property type="term" value="F:sigma factor activity"/>
    <property type="evidence" value="ECO:0007669"/>
    <property type="project" value="UniProtKB-KW"/>
</dbReference>
<dbReference type="InterPro" id="IPR039425">
    <property type="entry name" value="RNA_pol_sigma-70-like"/>
</dbReference>
<keyword evidence="1" id="KW-0805">Transcription regulation</keyword>
<dbReference type="Gene3D" id="1.10.1740.10">
    <property type="match status" value="1"/>
</dbReference>
<dbReference type="Pfam" id="PF04542">
    <property type="entry name" value="Sigma70_r2"/>
    <property type="match status" value="1"/>
</dbReference>
<dbReference type="PANTHER" id="PTHR43133">
    <property type="entry name" value="RNA POLYMERASE ECF-TYPE SIGMA FACTO"/>
    <property type="match status" value="1"/>
</dbReference>
<evidence type="ECO:0000256" key="2">
    <source>
        <dbReference type="ARBA" id="ARBA00023082"/>
    </source>
</evidence>
<keyword evidence="2" id="KW-0731">Sigma factor</keyword>
<evidence type="ECO:0000256" key="4">
    <source>
        <dbReference type="ARBA" id="ARBA00023163"/>
    </source>
</evidence>
<dbReference type="GO" id="GO:0006352">
    <property type="term" value="P:DNA-templated transcription initiation"/>
    <property type="evidence" value="ECO:0007669"/>
    <property type="project" value="InterPro"/>
</dbReference>
<feature type="non-terminal residue" evidence="6">
    <location>
        <position position="112"/>
    </location>
</feature>
<keyword evidence="4" id="KW-0804">Transcription</keyword>
<reference evidence="6" key="1">
    <citation type="journal article" date="2013" name="Environ. Microbiol.">
        <title>Seasonally variable intestinal metagenomes of the red palm weevil (Rhynchophorus ferrugineus).</title>
        <authorList>
            <person name="Jia S."/>
            <person name="Zhang X."/>
            <person name="Zhang G."/>
            <person name="Yin A."/>
            <person name="Zhang S."/>
            <person name="Li F."/>
            <person name="Wang L."/>
            <person name="Zhao D."/>
            <person name="Yun Q."/>
            <person name="Tala"/>
            <person name="Wang J."/>
            <person name="Sun G."/>
            <person name="Baabdullah M."/>
            <person name="Yu X."/>
            <person name="Hu S."/>
            <person name="Al-Mssallem I.S."/>
            <person name="Yu J."/>
        </authorList>
    </citation>
    <scope>NUCLEOTIDE SEQUENCE</scope>
</reference>
<dbReference type="EMBL" id="KF121749">
    <property type="protein sequence ID" value="AIA89040.1"/>
    <property type="molecule type" value="Genomic_DNA"/>
</dbReference>
<dbReference type="SUPFAM" id="SSF88946">
    <property type="entry name" value="Sigma2 domain of RNA polymerase sigma factors"/>
    <property type="match status" value="1"/>
</dbReference>
<dbReference type="AlphaFoldDB" id="A0A060C7P8"/>